<evidence type="ECO:0000313" key="3">
    <source>
        <dbReference type="EMBL" id="PKZ15693.1"/>
    </source>
</evidence>
<dbReference type="Pfam" id="PF17678">
    <property type="entry name" value="Glyco_hydro_92N"/>
    <property type="match status" value="1"/>
</dbReference>
<dbReference type="RefSeq" id="WP_101540711.1">
    <property type="nucleotide sequence ID" value="NZ_PKGS01000006.1"/>
</dbReference>
<dbReference type="GO" id="GO:0005975">
    <property type="term" value="P:carbohydrate metabolic process"/>
    <property type="evidence" value="ECO:0007669"/>
    <property type="project" value="InterPro"/>
</dbReference>
<dbReference type="Gene3D" id="3.30.2080.10">
    <property type="entry name" value="GH92 mannosidase domain"/>
    <property type="match status" value="1"/>
</dbReference>
<dbReference type="PANTHER" id="PTHR12143:SF43">
    <property type="entry name" value="PUTATIVE-RELATED"/>
    <property type="match status" value="1"/>
</dbReference>
<accession>A0A2I1M6C2</accession>
<dbReference type="Proteomes" id="UP000234335">
    <property type="component" value="Unassembled WGS sequence"/>
</dbReference>
<organism evidence="3 4">
    <name type="scientific">Anaerococcus octavius</name>
    <dbReference type="NCBI Taxonomy" id="54007"/>
    <lineage>
        <taxon>Bacteria</taxon>
        <taxon>Bacillati</taxon>
        <taxon>Bacillota</taxon>
        <taxon>Tissierellia</taxon>
        <taxon>Tissierellales</taxon>
        <taxon>Peptoniphilaceae</taxon>
        <taxon>Anaerococcus</taxon>
    </lineage>
</organism>
<dbReference type="Gene3D" id="2.70.98.10">
    <property type="match status" value="1"/>
</dbReference>
<evidence type="ECO:0000259" key="2">
    <source>
        <dbReference type="Pfam" id="PF17678"/>
    </source>
</evidence>
<dbReference type="NCBIfam" id="TIGR01180">
    <property type="entry name" value="aman2_put"/>
    <property type="match status" value="1"/>
</dbReference>
<dbReference type="GO" id="GO:0030246">
    <property type="term" value="F:carbohydrate binding"/>
    <property type="evidence" value="ECO:0007669"/>
    <property type="project" value="InterPro"/>
</dbReference>
<dbReference type="InterPro" id="IPR012939">
    <property type="entry name" value="Glyco_hydro_92"/>
</dbReference>
<dbReference type="InterPro" id="IPR008928">
    <property type="entry name" value="6-hairpin_glycosidase_sf"/>
</dbReference>
<dbReference type="GO" id="GO:0005829">
    <property type="term" value="C:cytosol"/>
    <property type="evidence" value="ECO:0007669"/>
    <property type="project" value="TreeGrafter"/>
</dbReference>
<keyword evidence="4" id="KW-1185">Reference proteome</keyword>
<dbReference type="Gene3D" id="1.20.1610.10">
    <property type="entry name" value="alpha-1,2-mannosidases domains"/>
    <property type="match status" value="1"/>
</dbReference>
<dbReference type="SUPFAM" id="SSF48208">
    <property type="entry name" value="Six-hairpin glycosidases"/>
    <property type="match status" value="1"/>
</dbReference>
<proteinExistence type="predicted"/>
<dbReference type="Pfam" id="PF07971">
    <property type="entry name" value="Glyco_hydro_92"/>
    <property type="match status" value="1"/>
</dbReference>
<reference evidence="3 4" key="1">
    <citation type="submission" date="2017-12" db="EMBL/GenBank/DDBJ databases">
        <title>Phylogenetic diversity of female urinary microbiome.</title>
        <authorList>
            <person name="Thomas-White K."/>
            <person name="Wolfe A.J."/>
        </authorList>
    </citation>
    <scope>NUCLEOTIDE SEQUENCE [LARGE SCALE GENOMIC DNA]</scope>
    <source>
        <strain evidence="3 4">UMB0119</strain>
    </source>
</reference>
<evidence type="ECO:0000259" key="1">
    <source>
        <dbReference type="Pfam" id="PF07971"/>
    </source>
</evidence>
<comment type="caution">
    <text evidence="3">The sequence shown here is derived from an EMBL/GenBank/DDBJ whole genome shotgun (WGS) entry which is preliminary data.</text>
</comment>
<evidence type="ECO:0000313" key="4">
    <source>
        <dbReference type="Proteomes" id="UP000234335"/>
    </source>
</evidence>
<dbReference type="EMBL" id="PKGS01000006">
    <property type="protein sequence ID" value="PKZ15693.1"/>
    <property type="molecule type" value="Genomic_DNA"/>
</dbReference>
<feature type="domain" description="Glycosyl hydrolase family 92" evidence="1">
    <location>
        <begin position="221"/>
        <end position="696"/>
    </location>
</feature>
<dbReference type="InterPro" id="IPR014718">
    <property type="entry name" value="GH-type_carb-bd"/>
</dbReference>
<dbReference type="InterPro" id="IPR050883">
    <property type="entry name" value="PNGase"/>
</dbReference>
<dbReference type="InterPro" id="IPR041371">
    <property type="entry name" value="GH92_N"/>
</dbReference>
<protein>
    <submittedName>
        <fullName evidence="3">Alpha-mannosidase</fullName>
    </submittedName>
</protein>
<dbReference type="Gene3D" id="1.20.1050.60">
    <property type="entry name" value="alpha-1,2-mannosidase"/>
    <property type="match status" value="1"/>
</dbReference>
<dbReference type="GO" id="GO:0000224">
    <property type="term" value="F:peptide-N4-(N-acetyl-beta-glucosaminyl)asparagine amidase activity"/>
    <property type="evidence" value="ECO:0007669"/>
    <property type="project" value="TreeGrafter"/>
</dbReference>
<dbReference type="AlphaFoldDB" id="A0A2I1M6C2"/>
<sequence length="703" mass="81509">MSIKEILNDFRFTDTRIGTDSKREFSNGNTLPLVGVPHGTNYFAVQSNVDKNEWWFNPNEDNFKGFRLTHQPSPWMGDYSYLTILPFDLEKNIKYDTTSSIFRPNYNKIIYGDGSIAEVTNDIYSGIISYKANTKANFLIYADGLFLEKKDKLILGTVKNCYDSEDEDFTMYIVIDLDNDFDLKNTESDYKIITDSKNTNLYISTSFISIDQAIINHQRLEKDFEKLVASTSKEWEKVFDRFEINIRKEDALYQKYNPYSKEKQRKFFYHCLYRAYLFPMRFFEIDKDGKEIHYDTFNKTIKNGMLFTNIGFWDGQKTLFPLLSLIDTEFLEDLLEGIINTYIDTGFLPKWLSPDERSMMPGTLVDNTIADLLSKKIGNDKSEILLEAMIKSANPENNKSKYGRFGANLMDELGYVPADLHESVNQTLDNSLSDFSIGKVAEILTKDELANTYYKKSKAYQNLFDKDIGWFRSKDRNGNFTKDFDKFSWGSPYTEGSAFQNSFNAYHDIEGIVSLFGSKKAFENKLDEITNETSDFKVGSYGEVIHEMKELETAHFGQIAISNQPSFHLPYLYYYVDKPYKTQLLVKELLLNYFSYDFKGYPGDEDNGSLSSWFILSSLGIYPVAPGKEEYIIGMPFFDEINVKLANKNILKITTEENYHQKKFIKTMKVNGKVYKQRKMSHREFINASEIKFTLGLVPETGE</sequence>
<name>A0A2I1M6C2_9FIRM</name>
<gene>
    <name evidence="3" type="ORF">CYJ34_07785</name>
</gene>
<feature type="domain" description="Glycosyl hydrolase family 92 N-terminal" evidence="2">
    <location>
        <begin position="14"/>
        <end position="198"/>
    </location>
</feature>
<dbReference type="InterPro" id="IPR005887">
    <property type="entry name" value="GH92_a_mannosidase_put"/>
</dbReference>
<dbReference type="GO" id="GO:0006516">
    <property type="term" value="P:glycoprotein catabolic process"/>
    <property type="evidence" value="ECO:0007669"/>
    <property type="project" value="TreeGrafter"/>
</dbReference>
<dbReference type="PANTHER" id="PTHR12143">
    <property type="entry name" value="PEPTIDE N-GLYCANASE PNGASE -RELATED"/>
    <property type="match status" value="1"/>
</dbReference>